<evidence type="ECO:0000313" key="3">
    <source>
        <dbReference type="EMBL" id="KOF62444.1"/>
    </source>
</evidence>
<reference evidence="3" key="1">
    <citation type="submission" date="2015-07" db="EMBL/GenBank/DDBJ databases">
        <title>MeaNS - Measles Nucleotide Surveillance Program.</title>
        <authorList>
            <person name="Tran T."/>
            <person name="Druce J."/>
        </authorList>
    </citation>
    <scope>NUCLEOTIDE SEQUENCE</scope>
    <source>
        <strain evidence="3">UCB-OBI-ISO-001</strain>
        <tissue evidence="3">Gonad</tissue>
    </source>
</reference>
<dbReference type="CDD" id="cd01450">
    <property type="entry name" value="vWFA_subfamily_ECM"/>
    <property type="match status" value="1"/>
</dbReference>
<evidence type="ECO:0000256" key="1">
    <source>
        <dbReference type="SAM" id="SignalP"/>
    </source>
</evidence>
<keyword evidence="1" id="KW-0732">Signal</keyword>
<dbReference type="AlphaFoldDB" id="A0A0L8FFN1"/>
<dbReference type="SMART" id="SM00327">
    <property type="entry name" value="VWA"/>
    <property type="match status" value="1"/>
</dbReference>
<dbReference type="InterPro" id="IPR002035">
    <property type="entry name" value="VWF_A"/>
</dbReference>
<organism evidence="3">
    <name type="scientific">Octopus bimaculoides</name>
    <name type="common">California two-spotted octopus</name>
    <dbReference type="NCBI Taxonomy" id="37653"/>
    <lineage>
        <taxon>Eukaryota</taxon>
        <taxon>Metazoa</taxon>
        <taxon>Spiralia</taxon>
        <taxon>Lophotrochozoa</taxon>
        <taxon>Mollusca</taxon>
        <taxon>Cephalopoda</taxon>
        <taxon>Coleoidea</taxon>
        <taxon>Octopodiformes</taxon>
        <taxon>Octopoda</taxon>
        <taxon>Incirrata</taxon>
        <taxon>Octopodidae</taxon>
        <taxon>Octopus</taxon>
    </lineage>
</organism>
<gene>
    <name evidence="3" type="ORF">OCBIM_22023477mg</name>
</gene>
<dbReference type="PANTHER" id="PTHR24020">
    <property type="entry name" value="COLLAGEN ALPHA"/>
    <property type="match status" value="1"/>
</dbReference>
<protein>
    <recommendedName>
        <fullName evidence="2">VWFA domain-containing protein</fullName>
    </recommendedName>
</protein>
<dbReference type="InterPro" id="IPR036465">
    <property type="entry name" value="vWFA_dom_sf"/>
</dbReference>
<feature type="signal peptide" evidence="1">
    <location>
        <begin position="1"/>
        <end position="24"/>
    </location>
</feature>
<dbReference type="STRING" id="37653.A0A0L8FFN1"/>
<dbReference type="PRINTS" id="PR00453">
    <property type="entry name" value="VWFADOMAIN"/>
</dbReference>
<dbReference type="EMBL" id="KQ433417">
    <property type="protein sequence ID" value="KOF62444.1"/>
    <property type="molecule type" value="Genomic_DNA"/>
</dbReference>
<accession>A0A0L8FFN1</accession>
<dbReference type="Pfam" id="PF00092">
    <property type="entry name" value="VWA"/>
    <property type="match status" value="1"/>
</dbReference>
<proteinExistence type="predicted"/>
<dbReference type="PROSITE" id="PS50234">
    <property type="entry name" value="VWFA"/>
    <property type="match status" value="1"/>
</dbReference>
<sequence>MKKKRMMLCNAMVLILFHISATEALFFRTGPVNCIVTEWSEWSKPLSFGLVERHRKILRPAENGGKPCPPTSEKLTVREHPTVNQTAEHFARKFVTNRRRMSYSTYVESIERILPRDLLIIMDSSGSVSPAEFQQSKQAMAEVIKIICGDVGQSFQDNRIAAMHYSDFVYEDFPFNKSYLEEEVAYNIRQIPKHSGSTCTGDAFNYARVVMLKPEKGMRPDSQSIKDVLILTDGNSNCGSKVKIAADRLKQVANVYALAIGMWQKQRSEIKSYASSPAEDHLFSLKYFSDLPDFMEGVRTYSQQVYCVPFFGQMV</sequence>
<feature type="chain" id="PRO_5005582326" description="VWFA domain-containing protein" evidence="1">
    <location>
        <begin position="25"/>
        <end position="315"/>
    </location>
</feature>
<dbReference type="PANTHER" id="PTHR24020:SF84">
    <property type="entry name" value="VWFA DOMAIN-CONTAINING PROTEIN"/>
    <property type="match status" value="1"/>
</dbReference>
<dbReference type="SUPFAM" id="SSF53300">
    <property type="entry name" value="vWA-like"/>
    <property type="match status" value="1"/>
</dbReference>
<feature type="domain" description="VWFA" evidence="2">
    <location>
        <begin position="117"/>
        <end position="298"/>
    </location>
</feature>
<dbReference type="OMA" id="IMFASEI"/>
<dbReference type="InterPro" id="IPR050525">
    <property type="entry name" value="ECM_Assembly_Org"/>
</dbReference>
<dbReference type="Gene3D" id="3.40.50.410">
    <property type="entry name" value="von Willebrand factor, type A domain"/>
    <property type="match status" value="1"/>
</dbReference>
<dbReference type="Gene3D" id="2.20.100.10">
    <property type="entry name" value="Thrombospondin type-1 (TSP1) repeat"/>
    <property type="match status" value="1"/>
</dbReference>
<dbReference type="InterPro" id="IPR036383">
    <property type="entry name" value="TSP1_rpt_sf"/>
</dbReference>
<evidence type="ECO:0000259" key="2">
    <source>
        <dbReference type="PROSITE" id="PS50234"/>
    </source>
</evidence>
<name>A0A0L8FFN1_OCTBM</name>
<dbReference type="OrthoDB" id="5964156at2759"/>